<dbReference type="OrthoDB" id="32625at2"/>
<dbReference type="EMBL" id="STGV01000001">
    <property type="protein sequence ID" value="THV25670.1"/>
    <property type="molecule type" value="Genomic_DNA"/>
</dbReference>
<name>A0A4S8P621_9HYPH</name>
<proteinExistence type="inferred from homology"/>
<reference evidence="7 8" key="1">
    <citation type="submission" date="2019-04" db="EMBL/GenBank/DDBJ databases">
        <title>Genome sequence of strain shin9-1.</title>
        <authorList>
            <person name="Gao J."/>
            <person name="Sun J."/>
        </authorList>
    </citation>
    <scope>NUCLEOTIDE SEQUENCE [LARGE SCALE GENOMIC DNA]</scope>
    <source>
        <strain evidence="8">shin9-1</strain>
    </source>
</reference>
<keyword evidence="5" id="KW-0460">Magnesium</keyword>
<dbReference type="SUPFAM" id="SSF88723">
    <property type="entry name" value="PIN domain-like"/>
    <property type="match status" value="1"/>
</dbReference>
<keyword evidence="3 5" id="KW-0479">Metal-binding</keyword>
<comment type="function">
    <text evidence="5">Toxic component of a toxin-antitoxin (TA) system. An RNase.</text>
</comment>
<dbReference type="HAMAP" id="MF_00265">
    <property type="entry name" value="VapC_Nob1"/>
    <property type="match status" value="1"/>
</dbReference>
<dbReference type="Gene3D" id="3.40.50.1010">
    <property type="entry name" value="5'-nuclease"/>
    <property type="match status" value="1"/>
</dbReference>
<dbReference type="EC" id="3.1.-.-" evidence="5"/>
<dbReference type="AlphaFoldDB" id="A0A4S8P621"/>
<evidence type="ECO:0000313" key="7">
    <source>
        <dbReference type="EMBL" id="THV25670.1"/>
    </source>
</evidence>
<dbReference type="CDD" id="cd09871">
    <property type="entry name" value="PIN_MtVapC28-VapC30-like"/>
    <property type="match status" value="1"/>
</dbReference>
<comment type="cofactor">
    <cofactor evidence="5">
        <name>Mg(2+)</name>
        <dbReference type="ChEBI" id="CHEBI:18420"/>
    </cofactor>
</comment>
<feature type="binding site" evidence="5">
    <location>
        <position position="110"/>
    </location>
    <ligand>
        <name>Mg(2+)</name>
        <dbReference type="ChEBI" id="CHEBI:18420"/>
    </ligand>
</feature>
<dbReference type="Pfam" id="PF01850">
    <property type="entry name" value="PIN"/>
    <property type="match status" value="1"/>
</dbReference>
<keyword evidence="5" id="KW-0800">Toxin</keyword>
<feature type="domain" description="PIN" evidence="6">
    <location>
        <begin position="8"/>
        <end position="135"/>
    </location>
</feature>
<keyword evidence="8" id="KW-1185">Reference proteome</keyword>
<keyword evidence="4 5" id="KW-0378">Hydrolase</keyword>
<dbReference type="GO" id="GO:0004540">
    <property type="term" value="F:RNA nuclease activity"/>
    <property type="evidence" value="ECO:0007669"/>
    <property type="project" value="InterPro"/>
</dbReference>
<dbReference type="GO" id="GO:0090729">
    <property type="term" value="F:toxin activity"/>
    <property type="evidence" value="ECO:0007669"/>
    <property type="project" value="UniProtKB-KW"/>
</dbReference>
<accession>A0A4S8P621</accession>
<evidence type="ECO:0000259" key="6">
    <source>
        <dbReference type="Pfam" id="PF01850"/>
    </source>
</evidence>
<evidence type="ECO:0000256" key="4">
    <source>
        <dbReference type="ARBA" id="ARBA00022801"/>
    </source>
</evidence>
<evidence type="ECO:0000256" key="2">
    <source>
        <dbReference type="ARBA" id="ARBA00022722"/>
    </source>
</evidence>
<evidence type="ECO:0000256" key="1">
    <source>
        <dbReference type="ARBA" id="ARBA00022649"/>
    </source>
</evidence>
<comment type="caution">
    <text evidence="7">The sequence shown here is derived from an EMBL/GenBank/DDBJ whole genome shotgun (WGS) entry which is preliminary data.</text>
</comment>
<sequence length="137" mass="14921">MKCGATTVFIDSSALVEILTDAPLRQELLDRIAVSPTPFSTSPTVIYETTVVIFSRTNKTVEATFDFVEEFLAELNAEILPATRETALAALDAFSRYGKGRHPARLNFGDCFSYAGAKASGADLLYVGEDFRQTDLA</sequence>
<dbReference type="GO" id="GO:0016787">
    <property type="term" value="F:hydrolase activity"/>
    <property type="evidence" value="ECO:0007669"/>
    <property type="project" value="UniProtKB-KW"/>
</dbReference>
<evidence type="ECO:0000256" key="5">
    <source>
        <dbReference type="HAMAP-Rule" id="MF_00265"/>
    </source>
</evidence>
<dbReference type="InterPro" id="IPR022907">
    <property type="entry name" value="VapC_family"/>
</dbReference>
<dbReference type="InterPro" id="IPR029060">
    <property type="entry name" value="PIN-like_dom_sf"/>
</dbReference>
<dbReference type="GO" id="GO:0000287">
    <property type="term" value="F:magnesium ion binding"/>
    <property type="evidence" value="ECO:0007669"/>
    <property type="project" value="UniProtKB-UniRule"/>
</dbReference>
<evidence type="ECO:0000313" key="8">
    <source>
        <dbReference type="Proteomes" id="UP000308828"/>
    </source>
</evidence>
<feature type="binding site" evidence="5">
    <location>
        <position position="11"/>
    </location>
    <ligand>
        <name>Mg(2+)</name>
        <dbReference type="ChEBI" id="CHEBI:18420"/>
    </ligand>
</feature>
<evidence type="ECO:0000256" key="3">
    <source>
        <dbReference type="ARBA" id="ARBA00022723"/>
    </source>
</evidence>
<protein>
    <recommendedName>
        <fullName evidence="5">Ribonuclease VapC</fullName>
        <shortName evidence="5">RNase VapC</shortName>
        <ecNumber evidence="5">3.1.-.-</ecNumber>
    </recommendedName>
    <alternativeName>
        <fullName evidence="5">Toxin VapC</fullName>
    </alternativeName>
</protein>
<organism evidence="7 8">
    <name type="scientific">Peteryoungia ipomoeae</name>
    <dbReference type="NCBI Taxonomy" id="1210932"/>
    <lineage>
        <taxon>Bacteria</taxon>
        <taxon>Pseudomonadati</taxon>
        <taxon>Pseudomonadota</taxon>
        <taxon>Alphaproteobacteria</taxon>
        <taxon>Hyphomicrobiales</taxon>
        <taxon>Rhizobiaceae</taxon>
        <taxon>Peteryoungia</taxon>
    </lineage>
</organism>
<dbReference type="Proteomes" id="UP000308828">
    <property type="component" value="Unassembled WGS sequence"/>
</dbReference>
<keyword evidence="1 5" id="KW-1277">Toxin-antitoxin system</keyword>
<dbReference type="InterPro" id="IPR002716">
    <property type="entry name" value="PIN_dom"/>
</dbReference>
<gene>
    <name evidence="5" type="primary">vapC</name>
    <name evidence="7" type="ORF">FAA97_05655</name>
</gene>
<keyword evidence="2 5" id="KW-0540">Nuclease</keyword>
<comment type="similarity">
    <text evidence="5">Belongs to the PINc/VapC protein family.</text>
</comment>